<dbReference type="AlphaFoldDB" id="A0A7J7GC67"/>
<reference evidence="8 9" key="2">
    <citation type="submission" date="2020-07" db="EMBL/GenBank/DDBJ databases">
        <title>Genome assembly of wild tea tree DASZ reveals pedigree and selection history of tea varieties.</title>
        <authorList>
            <person name="Zhang W."/>
        </authorList>
    </citation>
    <scope>NUCLEOTIDE SEQUENCE [LARGE SCALE GENOMIC DNA]</scope>
    <source>
        <strain evidence="9">cv. G240</strain>
        <tissue evidence="8">Leaf</tissue>
    </source>
</reference>
<evidence type="ECO:0000256" key="2">
    <source>
        <dbReference type="ARBA" id="ARBA00010271"/>
    </source>
</evidence>
<feature type="domain" description="Exostosin GT47" evidence="7">
    <location>
        <begin position="170"/>
        <end position="290"/>
    </location>
</feature>
<dbReference type="GO" id="GO:0016757">
    <property type="term" value="F:glycosyltransferase activity"/>
    <property type="evidence" value="ECO:0007669"/>
    <property type="project" value="UniProtKB-KW"/>
</dbReference>
<reference evidence="9" key="1">
    <citation type="journal article" date="2020" name="Nat. Commun.">
        <title>Genome assembly of wild tea tree DASZ reveals pedigree and selection history of tea varieties.</title>
        <authorList>
            <person name="Zhang W."/>
            <person name="Zhang Y."/>
            <person name="Qiu H."/>
            <person name="Guo Y."/>
            <person name="Wan H."/>
            <person name="Zhang X."/>
            <person name="Scossa F."/>
            <person name="Alseekh S."/>
            <person name="Zhang Q."/>
            <person name="Wang P."/>
            <person name="Xu L."/>
            <person name="Schmidt M.H."/>
            <person name="Jia X."/>
            <person name="Li D."/>
            <person name="Zhu A."/>
            <person name="Guo F."/>
            <person name="Chen W."/>
            <person name="Ni D."/>
            <person name="Usadel B."/>
            <person name="Fernie A.R."/>
            <person name="Wen W."/>
        </authorList>
    </citation>
    <scope>NUCLEOTIDE SEQUENCE [LARGE SCALE GENOMIC DNA]</scope>
    <source>
        <strain evidence="9">cv. G240</strain>
    </source>
</reference>
<comment type="caution">
    <text evidence="8">The sequence shown here is derived from an EMBL/GenBank/DDBJ whole genome shotgun (WGS) entry which is preliminary data.</text>
</comment>
<gene>
    <name evidence="8" type="ORF">HYC85_022632</name>
</gene>
<evidence type="ECO:0000256" key="6">
    <source>
        <dbReference type="SAM" id="Phobius"/>
    </source>
</evidence>
<evidence type="ECO:0000256" key="1">
    <source>
        <dbReference type="ARBA" id="ARBA00004323"/>
    </source>
</evidence>
<accession>A0A7J7GC67</accession>
<comment type="subcellular location">
    <subcellularLocation>
        <location evidence="1">Golgi apparatus membrane</location>
        <topology evidence="1">Single-pass type II membrane protein</topology>
    </subcellularLocation>
</comment>
<keyword evidence="6" id="KW-0812">Transmembrane</keyword>
<feature type="transmembrane region" description="Helical" evidence="6">
    <location>
        <begin position="12"/>
        <end position="32"/>
    </location>
</feature>
<keyword evidence="6" id="KW-0472">Membrane</keyword>
<dbReference type="GO" id="GO:0000139">
    <property type="term" value="C:Golgi membrane"/>
    <property type="evidence" value="ECO:0007669"/>
    <property type="project" value="UniProtKB-SubCell"/>
</dbReference>
<evidence type="ECO:0000256" key="4">
    <source>
        <dbReference type="ARBA" id="ARBA00022968"/>
    </source>
</evidence>
<keyword evidence="3" id="KW-0328">Glycosyltransferase</keyword>
<keyword evidence="9" id="KW-1185">Reference proteome</keyword>
<proteinExistence type="inferred from homology"/>
<keyword evidence="3" id="KW-0808">Transferase</keyword>
<dbReference type="Pfam" id="PF03016">
    <property type="entry name" value="Exostosin_GT47"/>
    <property type="match status" value="1"/>
</dbReference>
<comment type="similarity">
    <text evidence="2">Belongs to the glycosyltransferase 47 family.</text>
</comment>
<dbReference type="Proteomes" id="UP000593564">
    <property type="component" value="Unassembled WGS sequence"/>
</dbReference>
<dbReference type="PANTHER" id="PTHR11062:SF337">
    <property type="entry name" value="OS04G0109900 PROTEIN"/>
    <property type="match status" value="1"/>
</dbReference>
<name>A0A7J7GC67_CAMSI</name>
<keyword evidence="5" id="KW-0333">Golgi apparatus</keyword>
<keyword evidence="6" id="KW-1133">Transmembrane helix</keyword>
<dbReference type="InterPro" id="IPR040911">
    <property type="entry name" value="Exostosin_GT47"/>
</dbReference>
<dbReference type="PANTHER" id="PTHR11062">
    <property type="entry name" value="EXOSTOSIN HEPARAN SULFATE GLYCOSYLTRANSFERASE -RELATED"/>
    <property type="match status" value="1"/>
</dbReference>
<organism evidence="8 9">
    <name type="scientific">Camellia sinensis</name>
    <name type="common">Tea plant</name>
    <name type="synonym">Thea sinensis</name>
    <dbReference type="NCBI Taxonomy" id="4442"/>
    <lineage>
        <taxon>Eukaryota</taxon>
        <taxon>Viridiplantae</taxon>
        <taxon>Streptophyta</taxon>
        <taxon>Embryophyta</taxon>
        <taxon>Tracheophyta</taxon>
        <taxon>Spermatophyta</taxon>
        <taxon>Magnoliopsida</taxon>
        <taxon>eudicotyledons</taxon>
        <taxon>Gunneridae</taxon>
        <taxon>Pentapetalae</taxon>
        <taxon>asterids</taxon>
        <taxon>Ericales</taxon>
        <taxon>Theaceae</taxon>
        <taxon>Camellia</taxon>
    </lineage>
</organism>
<dbReference type="InterPro" id="IPR004263">
    <property type="entry name" value="Exostosin"/>
</dbReference>
<keyword evidence="4" id="KW-0735">Signal-anchor</keyword>
<sequence length="410" mass="45904">MREATYGVSARVIASFFVLSIALVFFVSANFGSFKFFTGSKSEFKVPIVELQTKLTSASDEFQARSTTTNSFRNRTVIVSIHSLPLFGFIRYYREKNGGLEHGLARARALIRTAAALSPNMPLTLPDGDGDVLTSDIYRNYGDFFHLKILPGPTSPEIHLYAGDISPKLLSPWSPNPLRPYLAFFAGGLHGPIRPILLNHWKNRNTDLPIYEYLPKGIDYFSFILQSKYCLCPSGHEVASPRIVEAIYAECVPVILSDHYVLPFSDVLRWEGFSVQVETQKIPQLKEVLMGISEEKYMRLKEGVRAVRRHFVWNQPDKRLSPLVGPPATTTATAATTSSFSLTALSLFSYSLHRSSPVVSTLVVGFKTLTLPLIFSNPSTSHMFESRPYTPLNCFRTFVYKGLPPDSLEL</sequence>
<evidence type="ECO:0000313" key="8">
    <source>
        <dbReference type="EMBL" id="KAF5938373.1"/>
    </source>
</evidence>
<evidence type="ECO:0000259" key="7">
    <source>
        <dbReference type="Pfam" id="PF03016"/>
    </source>
</evidence>
<evidence type="ECO:0000256" key="5">
    <source>
        <dbReference type="ARBA" id="ARBA00023034"/>
    </source>
</evidence>
<dbReference type="EMBL" id="JACBKZ010000011">
    <property type="protein sequence ID" value="KAF5938373.1"/>
    <property type="molecule type" value="Genomic_DNA"/>
</dbReference>
<evidence type="ECO:0000313" key="9">
    <source>
        <dbReference type="Proteomes" id="UP000593564"/>
    </source>
</evidence>
<evidence type="ECO:0000256" key="3">
    <source>
        <dbReference type="ARBA" id="ARBA00022676"/>
    </source>
</evidence>
<protein>
    <recommendedName>
        <fullName evidence="7">Exostosin GT47 domain-containing protein</fullName>
    </recommendedName>
</protein>